<dbReference type="Proteomes" id="UP000035481">
    <property type="component" value="Unassembled WGS sequence"/>
</dbReference>
<dbReference type="Gene3D" id="3.30.70.970">
    <property type="entry name" value="RraB-like"/>
    <property type="match status" value="1"/>
</dbReference>
<accession>A0A0G9H2Q0</accession>
<dbReference type="SUPFAM" id="SSF89946">
    <property type="entry name" value="Hypothetical protein VC0424"/>
    <property type="match status" value="1"/>
</dbReference>
<reference evidence="2 3" key="1">
    <citation type="journal article" date="2015" name="Antonie Van Leeuwenhoek">
        <title>A phylogenomic and molecular marker based taxonomic framework for the order Xanthomonadales: proposal to transfer the families Algiphilaceae and Solimonadaceae to the order Nevskiales ord. nov. and to create a new family within the order Xanthomonadales, the family Rhodanobacteraceae fam. nov., containing the genus Rhodanobacter and its closest relatives.</title>
        <authorList>
            <person name="Naushad S."/>
            <person name="Adeolu M."/>
            <person name="Wong S."/>
            <person name="Sohail M."/>
            <person name="Schellhorn H.E."/>
            <person name="Gupta R.S."/>
        </authorList>
    </citation>
    <scope>NUCLEOTIDE SEQUENCE [LARGE SCALE GENOMIC DNA]</scope>
    <source>
        <strain evidence="2 3">DSM 16301</strain>
    </source>
</reference>
<evidence type="ECO:0000313" key="2">
    <source>
        <dbReference type="EMBL" id="KLD63756.1"/>
    </source>
</evidence>
<gene>
    <name evidence="2" type="ORF">Y882_10185</name>
</gene>
<proteinExistence type="predicted"/>
<dbReference type="PATRIC" id="fig|1440762.4.peg.1531"/>
<dbReference type="AlphaFoldDB" id="A0A0G9H2Q0"/>
<sequence>MNEHVDFPDDENGDVLRQMAEQGDDLSVAREIDFSVIFPTEEAALKFAVLLLRNGQKVSFSEYEGDEERPWEVQAHPFMVPTHDNISGYESLLASEAESMGGVNDGWGCVVQE</sequence>
<dbReference type="STRING" id="1440762.Y882_10185"/>
<organism evidence="2 3">
    <name type="scientific">Dyella japonica DSM 16301</name>
    <dbReference type="NCBI Taxonomy" id="1440762"/>
    <lineage>
        <taxon>Bacteria</taxon>
        <taxon>Pseudomonadati</taxon>
        <taxon>Pseudomonadota</taxon>
        <taxon>Gammaproteobacteria</taxon>
        <taxon>Lysobacterales</taxon>
        <taxon>Rhodanobacteraceae</taxon>
        <taxon>Dyella</taxon>
    </lineage>
</organism>
<dbReference type="InterPro" id="IPR009671">
    <property type="entry name" value="RraB_dom"/>
</dbReference>
<dbReference type="Pfam" id="PF06877">
    <property type="entry name" value="RraB"/>
    <property type="match status" value="1"/>
</dbReference>
<dbReference type="RefSeq" id="WP_046971769.1">
    <property type="nucleotide sequence ID" value="NZ_JPLA01000025.1"/>
</dbReference>
<name>A0A0G9H2Q0_9GAMM</name>
<dbReference type="EMBL" id="JPLA01000025">
    <property type="protein sequence ID" value="KLD63756.1"/>
    <property type="molecule type" value="Genomic_DNA"/>
</dbReference>
<comment type="caution">
    <text evidence="2">The sequence shown here is derived from an EMBL/GenBank/DDBJ whole genome shotgun (WGS) entry which is preliminary data.</text>
</comment>
<feature type="domain" description="Regulator of ribonuclease activity B" evidence="1">
    <location>
        <begin position="10"/>
        <end position="109"/>
    </location>
</feature>
<dbReference type="InterPro" id="IPR036701">
    <property type="entry name" value="RraB-like_sf"/>
</dbReference>
<evidence type="ECO:0000313" key="3">
    <source>
        <dbReference type="Proteomes" id="UP000035481"/>
    </source>
</evidence>
<dbReference type="OrthoDB" id="8753964at2"/>
<evidence type="ECO:0000259" key="1">
    <source>
        <dbReference type="Pfam" id="PF06877"/>
    </source>
</evidence>
<protein>
    <recommendedName>
        <fullName evidence="1">Regulator of ribonuclease activity B domain-containing protein</fullName>
    </recommendedName>
</protein>